<accession>A0A6J5L6E4</accession>
<proteinExistence type="predicted"/>
<feature type="compositionally biased region" description="Basic and acidic residues" evidence="1">
    <location>
        <begin position="58"/>
        <end position="68"/>
    </location>
</feature>
<gene>
    <name evidence="2" type="ORF">UFOVP117_314</name>
</gene>
<name>A0A6J5L6E4_9CAUD</name>
<sequence>MSLNEKILLEQSDWTRVATDKIKNFSHCKTKEENGKFYYSPSSCKSKPKPSPKPVTPKPKDNSKKTETNDITGCEWKPSEGMYFRCNDSKDCDTEAGDIFRKYVNKEFPEIAKKYKLSEKGTKTLDYCNSTIKQVWNHVYDSNSFPGLKGHTIGDIYTNSLKPSALEMDCNTWETDNYFINDYSTDDERDDAAYKMVVNFNTKYKYLLDSKMMDLCDPNIDNDLKWAEKNKKGLHKNPVVKWIANTKPEGVKWYDEWIQSLDESLTTRLIERKLKIKKKLKEMKTNKTISENVKEKLKISKLDKKISLKENSKYFFNESYRKFFDNYFNTKVLNSLNESELGDFDIAFNSVFGGHEETFIEKGIQFILNKLQIDPNSAIGKKISDTFKSLPKEDAKKMIDSQYVSETIVSILPESFIEISDPSGDGLETIVRNTIAKLAASRTTLDDLTHQISQKVKQSLEDLKNTTIETSTDMKKSYIEKLKSSITQGL</sequence>
<feature type="region of interest" description="Disordered" evidence="1">
    <location>
        <begin position="34"/>
        <end position="72"/>
    </location>
</feature>
<protein>
    <submittedName>
        <fullName evidence="2">Uncharacterized protein</fullName>
    </submittedName>
</protein>
<evidence type="ECO:0000313" key="2">
    <source>
        <dbReference type="EMBL" id="CAB4130218.1"/>
    </source>
</evidence>
<dbReference type="EMBL" id="LR796235">
    <property type="protein sequence ID" value="CAB4130218.1"/>
    <property type="molecule type" value="Genomic_DNA"/>
</dbReference>
<evidence type="ECO:0000256" key="1">
    <source>
        <dbReference type="SAM" id="MobiDB-lite"/>
    </source>
</evidence>
<organism evidence="2">
    <name type="scientific">uncultured Caudovirales phage</name>
    <dbReference type="NCBI Taxonomy" id="2100421"/>
    <lineage>
        <taxon>Viruses</taxon>
        <taxon>Duplodnaviria</taxon>
        <taxon>Heunggongvirae</taxon>
        <taxon>Uroviricota</taxon>
        <taxon>Caudoviricetes</taxon>
        <taxon>Peduoviridae</taxon>
        <taxon>Maltschvirus</taxon>
        <taxon>Maltschvirus maltsch</taxon>
    </lineage>
</organism>
<reference evidence="2" key="1">
    <citation type="submission" date="2020-04" db="EMBL/GenBank/DDBJ databases">
        <authorList>
            <person name="Chiriac C."/>
            <person name="Salcher M."/>
            <person name="Ghai R."/>
            <person name="Kavagutti S V."/>
        </authorList>
    </citation>
    <scope>NUCLEOTIDE SEQUENCE</scope>
</reference>